<proteinExistence type="predicted"/>
<dbReference type="Pfam" id="PF08665">
    <property type="entry name" value="PglZ"/>
    <property type="match status" value="2"/>
</dbReference>
<keyword evidence="2" id="KW-1185">Reference proteome</keyword>
<evidence type="ECO:0008006" key="3">
    <source>
        <dbReference type="Google" id="ProtNLM"/>
    </source>
</evidence>
<reference evidence="1 2" key="1">
    <citation type="submission" date="2020-12" db="EMBL/GenBank/DDBJ databases">
        <title>Salegentibacter orientalis sp. nov., isolated from costal sediment.</title>
        <authorList>
            <person name="Lian F.-B."/>
        </authorList>
    </citation>
    <scope>NUCLEOTIDE SEQUENCE [LARGE SCALE GENOMIC DNA]</scope>
    <source>
        <strain evidence="1 2">F60176</strain>
    </source>
</reference>
<evidence type="ECO:0000313" key="2">
    <source>
        <dbReference type="Proteomes" id="UP000635665"/>
    </source>
</evidence>
<sequence length="743" mass="86580">MIDKWFKNDLEKIHSNHQLAVFIDESKEAKFLIEQLDDEFTIVSPKSELEELKVKYEIEKGLPQKKILIYTNTPKSDLKYIREYCETNGFIEIKYLDHYIKQKVSKHLNLNINLPKDELISAAKVSVGNEESYWVDLSHKGASEIFELERELLPFLHDPKNHLSDYDRKVKEIFYKNLNDLIGQDYVDKPAKTLAKEVAHYIFKSLLQNNISTSFLGIYESWLDSNTYRSSLDKYLREYKLERKVEVFNVHPSHPFLEIDEIWLKGLSEQLADPEYTSSFLPKISRRIQSKAARNLDVEFWKDVKVLLEFDEKNINQLASLEECTNFYTKHFYKLDSAIRKLYTRFLNSESLISPFQNYYKNFTDLFLDKWFKYIDSYESNQTGTIQRLLDESTGKIAIIVGDGVSYEFAQDIISSVSKEYTLNKGYDYMYAGLPSETEHNMSQLYVNTGEVLKSKSDREKFLDSNNPEKKIQFIDLESVNENTDQEYLICSCKDPDKLGETYQQKALKHFDVAVELYSSKIDQLFKNGYDEVFLVTDHGYVLTGILENSDKIEINVSGVGKKSERYIRTEDSMDIDENLLHEEEITYQNFNYCYFAKRLGPFKTPGVYGFSHGGISPQETIIPFLKWTKAKGSESTLRVRIVNKDELQEIEGDIYAVKIQAEVDSIDLFNSQRKLILLFFHNGKEINKSDIFNIEKGENINKEFSFGPEDEIEMKVLDAQTKEQLDKVTIKKNSSRNLGGLL</sequence>
<comment type="caution">
    <text evidence="1">The sequence shown here is derived from an EMBL/GenBank/DDBJ whole genome shotgun (WGS) entry which is preliminary data.</text>
</comment>
<dbReference type="RefSeq" id="WP_198639221.1">
    <property type="nucleotide sequence ID" value="NZ_JAEHNY010000013.1"/>
</dbReference>
<dbReference type="EMBL" id="JAEHNY010000013">
    <property type="protein sequence ID" value="MBI6121032.1"/>
    <property type="molecule type" value="Genomic_DNA"/>
</dbReference>
<name>A0ABS0TK75_9FLAO</name>
<dbReference type="Proteomes" id="UP000635665">
    <property type="component" value="Unassembled WGS sequence"/>
</dbReference>
<gene>
    <name evidence="1" type="ORF">I6U50_13465</name>
</gene>
<accession>A0ABS0TK75</accession>
<evidence type="ECO:0000313" key="1">
    <source>
        <dbReference type="EMBL" id="MBI6121032.1"/>
    </source>
</evidence>
<protein>
    <recommendedName>
        <fullName evidence="3">PglZ domain-containing protein</fullName>
    </recommendedName>
</protein>
<organism evidence="1 2">
    <name type="scientific">Salegentibacter maritimus</name>
    <dbReference type="NCBI Taxonomy" id="2794347"/>
    <lineage>
        <taxon>Bacteria</taxon>
        <taxon>Pseudomonadati</taxon>
        <taxon>Bacteroidota</taxon>
        <taxon>Flavobacteriia</taxon>
        <taxon>Flavobacteriales</taxon>
        <taxon>Flavobacteriaceae</taxon>
        <taxon>Salegentibacter</taxon>
    </lineage>
</organism>